<evidence type="ECO:0000313" key="2">
    <source>
        <dbReference type="EMBL" id="MFE4107659.1"/>
    </source>
</evidence>
<comment type="caution">
    <text evidence="2">The sequence shown here is derived from an EMBL/GenBank/DDBJ whole genome shotgun (WGS) entry which is preliminary data.</text>
</comment>
<dbReference type="PANTHER" id="PTHR34060">
    <property type="entry name" value="POLYKETIDE CYCLASE / DEHYDRASE AND LIPID TRANSPORT PROTEIN"/>
    <property type="match status" value="1"/>
</dbReference>
<accession>A0ABW6IHG2</accession>
<dbReference type="SUPFAM" id="SSF55961">
    <property type="entry name" value="Bet v1-like"/>
    <property type="match status" value="1"/>
</dbReference>
<proteinExistence type="predicted"/>
<protein>
    <submittedName>
        <fullName evidence="2">SRPBCC family protein</fullName>
    </submittedName>
</protein>
<dbReference type="RefSeq" id="WP_377966584.1">
    <property type="nucleotide sequence ID" value="NZ_JBHZOL010000088.1"/>
</dbReference>
<feature type="domain" description="Coenzyme Q-binding protein COQ10 START" evidence="1">
    <location>
        <begin position="48"/>
        <end position="177"/>
    </location>
</feature>
<name>A0ABW6IHG2_9CYAN</name>
<dbReference type="Proteomes" id="UP001600165">
    <property type="component" value="Unassembled WGS sequence"/>
</dbReference>
<dbReference type="Gene3D" id="3.30.530.20">
    <property type="match status" value="1"/>
</dbReference>
<dbReference type="PANTHER" id="PTHR34060:SF1">
    <property type="entry name" value="POLYKETIDE CYCLASE _ DEHYDRASE AND LIPID TRANSPORT PROTEIN"/>
    <property type="match status" value="1"/>
</dbReference>
<reference evidence="2 3" key="1">
    <citation type="submission" date="2024-10" db="EMBL/GenBank/DDBJ databases">
        <authorList>
            <person name="Ratan Roy A."/>
            <person name="Morales Sandoval P.H."/>
            <person name="De Los Santos Villalobos S."/>
            <person name="Chakraborty S."/>
            <person name="Mukherjee J."/>
        </authorList>
    </citation>
    <scope>NUCLEOTIDE SEQUENCE [LARGE SCALE GENOMIC DNA]</scope>
    <source>
        <strain evidence="2 3">S1</strain>
    </source>
</reference>
<dbReference type="InterPro" id="IPR005031">
    <property type="entry name" value="COQ10_START"/>
</dbReference>
<sequence length="189" mass="20904">MSISQPPVSSLDNLMSHLAPPDRALLQQEGVVVMGENGQYTAMVLAKADWQTAWAVIRDYENFARFLPTVVSSRVIEAAGNRKVVEQVDSRDVMLTTLESTLRTENIEKEREIEFRLIAGDLETLEGFWRLDAIADSASGSLQTLITQQVTAQADIGLLDGAFYSIFESSLKENIQAIAAEAERRTQLA</sequence>
<dbReference type="EMBL" id="JBHZOL010000088">
    <property type="protein sequence ID" value="MFE4107659.1"/>
    <property type="molecule type" value="Genomic_DNA"/>
</dbReference>
<evidence type="ECO:0000259" key="1">
    <source>
        <dbReference type="Pfam" id="PF03364"/>
    </source>
</evidence>
<dbReference type="Pfam" id="PF03364">
    <property type="entry name" value="Polyketide_cyc"/>
    <property type="match status" value="1"/>
</dbReference>
<keyword evidence="3" id="KW-1185">Reference proteome</keyword>
<gene>
    <name evidence="2" type="ORF">ACFVKH_15305</name>
</gene>
<dbReference type="InterPro" id="IPR023393">
    <property type="entry name" value="START-like_dom_sf"/>
</dbReference>
<organism evidence="2 3">
    <name type="scientific">Almyronema epifaneia S1</name>
    <dbReference type="NCBI Taxonomy" id="2991925"/>
    <lineage>
        <taxon>Bacteria</taxon>
        <taxon>Bacillati</taxon>
        <taxon>Cyanobacteriota</taxon>
        <taxon>Cyanophyceae</taxon>
        <taxon>Nodosilineales</taxon>
        <taxon>Nodosilineaceae</taxon>
        <taxon>Almyronema</taxon>
        <taxon>Almyronema epifaneia</taxon>
    </lineage>
</organism>
<evidence type="ECO:0000313" key="3">
    <source>
        <dbReference type="Proteomes" id="UP001600165"/>
    </source>
</evidence>